<dbReference type="EMBL" id="MT144776">
    <property type="protein sequence ID" value="QJH99230.1"/>
    <property type="molecule type" value="Genomic_DNA"/>
</dbReference>
<reference evidence="1" key="1">
    <citation type="submission" date="2020-03" db="EMBL/GenBank/DDBJ databases">
        <title>The deep terrestrial virosphere.</title>
        <authorList>
            <person name="Holmfeldt K."/>
            <person name="Nilsson E."/>
            <person name="Simone D."/>
            <person name="Lopez-Fernandez M."/>
            <person name="Wu X."/>
            <person name="de Brujin I."/>
            <person name="Lundin D."/>
            <person name="Andersson A."/>
            <person name="Bertilsson S."/>
            <person name="Dopson M."/>
        </authorList>
    </citation>
    <scope>NUCLEOTIDE SEQUENCE</scope>
    <source>
        <strain evidence="3">MM415A00502</strain>
        <strain evidence="2">MM415B00571</strain>
        <strain evidence="1">TM448A01450</strain>
        <strain evidence="4">TM448B01526</strain>
    </source>
</reference>
<dbReference type="EMBL" id="MT144152">
    <property type="protein sequence ID" value="QJA49745.1"/>
    <property type="molecule type" value="Genomic_DNA"/>
</dbReference>
<dbReference type="EMBL" id="MT142467">
    <property type="protein sequence ID" value="QJA81684.1"/>
    <property type="molecule type" value="Genomic_DNA"/>
</dbReference>
<organism evidence="1">
    <name type="scientific">viral metagenome</name>
    <dbReference type="NCBI Taxonomy" id="1070528"/>
    <lineage>
        <taxon>unclassified sequences</taxon>
        <taxon>metagenomes</taxon>
        <taxon>organismal metagenomes</taxon>
    </lineage>
</organism>
<dbReference type="EMBL" id="MT141508">
    <property type="protein sequence ID" value="QJA63872.1"/>
    <property type="molecule type" value="Genomic_DNA"/>
</dbReference>
<protein>
    <submittedName>
        <fullName evidence="1">Uncharacterized protein</fullName>
    </submittedName>
</protein>
<proteinExistence type="predicted"/>
<evidence type="ECO:0000313" key="3">
    <source>
        <dbReference type="EMBL" id="QJA81684.1"/>
    </source>
</evidence>
<dbReference type="AlphaFoldDB" id="A0A6H1ZR41"/>
<evidence type="ECO:0000313" key="2">
    <source>
        <dbReference type="EMBL" id="QJA63872.1"/>
    </source>
</evidence>
<sequence length="56" mass="6502">MFKGVLRCYEGKRKVTIKVVDIYGHKAIFIPNDIPQLIEDIKIAHNLIKKDDAHVR</sequence>
<gene>
    <name evidence="3" type="ORF">MM415A00502_0008</name>
    <name evidence="2" type="ORF">MM415B00571_0018</name>
    <name evidence="1" type="ORF">TM448A01450_0011</name>
    <name evidence="4" type="ORF">TM448B01526_0012</name>
</gene>
<evidence type="ECO:0000313" key="4">
    <source>
        <dbReference type="EMBL" id="QJH99230.1"/>
    </source>
</evidence>
<accession>A0A6H1ZR41</accession>
<evidence type="ECO:0000313" key="1">
    <source>
        <dbReference type="EMBL" id="QJA49745.1"/>
    </source>
</evidence>
<name>A0A6H1ZR41_9ZZZZ</name>